<comment type="caution">
    <text evidence="3">The sequence shown here is derived from an EMBL/GenBank/DDBJ whole genome shotgun (WGS) entry which is preliminary data.</text>
</comment>
<dbReference type="RefSeq" id="WP_281487576.1">
    <property type="nucleotide sequence ID" value="NZ_CP159582.1"/>
</dbReference>
<dbReference type="PROSITE" id="PS51257">
    <property type="entry name" value="PROKAR_LIPOPROTEIN"/>
    <property type="match status" value="1"/>
</dbReference>
<dbReference type="SUPFAM" id="SSF53850">
    <property type="entry name" value="Periplasmic binding protein-like II"/>
    <property type="match status" value="1"/>
</dbReference>
<dbReference type="Proteomes" id="UP001321506">
    <property type="component" value="Unassembled WGS sequence"/>
</dbReference>
<proteinExistence type="predicted"/>
<organism evidence="3 4">
    <name type="scientific">Ruicaihuangia caeni</name>
    <dbReference type="NCBI Taxonomy" id="3042517"/>
    <lineage>
        <taxon>Bacteria</taxon>
        <taxon>Bacillati</taxon>
        <taxon>Actinomycetota</taxon>
        <taxon>Actinomycetes</taxon>
        <taxon>Micrococcales</taxon>
        <taxon>Microbacteriaceae</taxon>
        <taxon>Ruicaihuangia</taxon>
    </lineage>
</organism>
<feature type="signal peptide" evidence="1">
    <location>
        <begin position="1"/>
        <end position="23"/>
    </location>
</feature>
<dbReference type="PANTHER" id="PTHR31528">
    <property type="entry name" value="4-AMINO-5-HYDROXYMETHYL-2-METHYLPYRIMIDINE PHOSPHATE SYNTHASE THI11-RELATED"/>
    <property type="match status" value="1"/>
</dbReference>
<feature type="chain" id="PRO_5043420199" evidence="1">
    <location>
        <begin position="24"/>
        <end position="349"/>
    </location>
</feature>
<feature type="domain" description="SsuA/THI5-like" evidence="2">
    <location>
        <begin position="53"/>
        <end position="268"/>
    </location>
</feature>
<dbReference type="GO" id="GO:0009228">
    <property type="term" value="P:thiamine biosynthetic process"/>
    <property type="evidence" value="ECO:0007669"/>
    <property type="project" value="InterPro"/>
</dbReference>
<reference evidence="3 4" key="1">
    <citation type="submission" date="2023-04" db="EMBL/GenBank/DDBJ databases">
        <title>Klugiella caeni sp. nov. isolated from the sludge of biochemical tank.</title>
        <authorList>
            <person name="Geng K."/>
        </authorList>
    </citation>
    <scope>NUCLEOTIDE SEQUENCE [LARGE SCALE GENOMIC DNA]</scope>
    <source>
        <strain evidence="3 4">YN-L-19</strain>
    </source>
</reference>
<dbReference type="PANTHER" id="PTHR31528:SF15">
    <property type="entry name" value="RIBOFLAVIN-BINDING PROTEIN RIBY"/>
    <property type="match status" value="1"/>
</dbReference>
<evidence type="ECO:0000259" key="2">
    <source>
        <dbReference type="Pfam" id="PF09084"/>
    </source>
</evidence>
<accession>A0AAW6T558</accession>
<keyword evidence="1" id="KW-0732">Signal</keyword>
<evidence type="ECO:0000313" key="4">
    <source>
        <dbReference type="Proteomes" id="UP001321506"/>
    </source>
</evidence>
<dbReference type="AlphaFoldDB" id="A0AAW6T558"/>
<keyword evidence="4" id="KW-1185">Reference proteome</keyword>
<dbReference type="InterPro" id="IPR015168">
    <property type="entry name" value="SsuA/THI5"/>
</dbReference>
<gene>
    <name evidence="3" type="ORF">QF206_02280</name>
</gene>
<evidence type="ECO:0000256" key="1">
    <source>
        <dbReference type="SAM" id="SignalP"/>
    </source>
</evidence>
<name>A0AAW6T558_9MICO</name>
<protein>
    <submittedName>
        <fullName evidence="3">ABC transporter substrate-binding protein</fullName>
    </submittedName>
</protein>
<sequence>MSRRLIGSLAAVALSGLVLSGCAASDQGSAENPDAAKEMDHVTVQLDYVVRGNHAMFFVAKDQGFFEEEGIVVDDIIKGTGSPDAMRIVAGGQADFGFGDLPTLATANTQGAEVTALAAVNQVSPLSMCSLADNLELNSVDDLKGKNIGVHPAGSTYIFWQALLAANGLTKADVNELTVTPPYESYLLTKQVDAVICYIDAEVPELEAKAGGEGSLSILHGSENGYDVYGSGMFTSAKLIDENPDLVQRFTNAYLKAFQWVIDNPEKAAEITAASSSELKGKTDIFLKQLQADIDFTFESAETDELGLGAMNAEKWQKTVDILADQGVIESKPEINAIFDSSFAENAAK</sequence>
<dbReference type="InterPro" id="IPR027939">
    <property type="entry name" value="NMT1/THI5"/>
</dbReference>
<dbReference type="EMBL" id="JASATX010000001">
    <property type="protein sequence ID" value="MDI2097796.1"/>
    <property type="molecule type" value="Genomic_DNA"/>
</dbReference>
<dbReference type="Pfam" id="PF09084">
    <property type="entry name" value="NMT1"/>
    <property type="match status" value="1"/>
</dbReference>
<dbReference type="Gene3D" id="3.40.190.10">
    <property type="entry name" value="Periplasmic binding protein-like II"/>
    <property type="match status" value="2"/>
</dbReference>
<evidence type="ECO:0000313" key="3">
    <source>
        <dbReference type="EMBL" id="MDI2097796.1"/>
    </source>
</evidence>